<evidence type="ECO:0000313" key="1">
    <source>
        <dbReference type="EMBL" id="MBB3939132.1"/>
    </source>
</evidence>
<name>A0A7W6C672_9SPHN</name>
<organism evidence="1 2">
    <name type="scientific">Novosphingobium fluoreni</name>
    <dbReference type="NCBI Taxonomy" id="1391222"/>
    <lineage>
        <taxon>Bacteria</taxon>
        <taxon>Pseudomonadati</taxon>
        <taxon>Pseudomonadota</taxon>
        <taxon>Alphaproteobacteria</taxon>
        <taxon>Sphingomonadales</taxon>
        <taxon>Sphingomonadaceae</taxon>
        <taxon>Novosphingobium</taxon>
    </lineage>
</organism>
<dbReference type="Proteomes" id="UP000561459">
    <property type="component" value="Unassembled WGS sequence"/>
</dbReference>
<dbReference type="AlphaFoldDB" id="A0A7W6C672"/>
<dbReference type="InterPro" id="IPR036388">
    <property type="entry name" value="WH-like_DNA-bd_sf"/>
</dbReference>
<gene>
    <name evidence="1" type="ORF">GGR39_000772</name>
</gene>
<sequence length="82" mass="9996">MSEQRPSRAFVRKARRSLRRMTNLQREVFLAMRFEEGVTYAQLAKRYGLTESEVQHAFACALFIFAKSIRKPESWWWRLWPW</sequence>
<keyword evidence="2" id="KW-1185">Reference proteome</keyword>
<dbReference type="Gene3D" id="1.10.10.10">
    <property type="entry name" value="Winged helix-like DNA-binding domain superfamily/Winged helix DNA-binding domain"/>
    <property type="match status" value="1"/>
</dbReference>
<accession>A0A7W6C672</accession>
<dbReference type="RefSeq" id="WP_183615973.1">
    <property type="nucleotide sequence ID" value="NZ_JACIDY010000002.1"/>
</dbReference>
<dbReference type="EMBL" id="JACIDY010000002">
    <property type="protein sequence ID" value="MBB3939132.1"/>
    <property type="molecule type" value="Genomic_DNA"/>
</dbReference>
<dbReference type="SUPFAM" id="SSF88659">
    <property type="entry name" value="Sigma3 and sigma4 domains of RNA polymerase sigma factors"/>
    <property type="match status" value="1"/>
</dbReference>
<dbReference type="GO" id="GO:0006352">
    <property type="term" value="P:DNA-templated transcription initiation"/>
    <property type="evidence" value="ECO:0007669"/>
    <property type="project" value="InterPro"/>
</dbReference>
<comment type="caution">
    <text evidence="1">The sequence shown here is derived from an EMBL/GenBank/DDBJ whole genome shotgun (WGS) entry which is preliminary data.</text>
</comment>
<dbReference type="GO" id="GO:0003700">
    <property type="term" value="F:DNA-binding transcription factor activity"/>
    <property type="evidence" value="ECO:0007669"/>
    <property type="project" value="InterPro"/>
</dbReference>
<protein>
    <submittedName>
        <fullName evidence="1">RNA polymerase sigma-70 factor (ECF subfamily)</fullName>
    </submittedName>
</protein>
<reference evidence="1 2" key="1">
    <citation type="submission" date="2020-08" db="EMBL/GenBank/DDBJ databases">
        <title>Genomic Encyclopedia of Type Strains, Phase IV (KMG-IV): sequencing the most valuable type-strain genomes for metagenomic binning, comparative biology and taxonomic classification.</title>
        <authorList>
            <person name="Goeker M."/>
        </authorList>
    </citation>
    <scope>NUCLEOTIDE SEQUENCE [LARGE SCALE GENOMIC DNA]</scope>
    <source>
        <strain evidence="1 2">DSM 27568</strain>
    </source>
</reference>
<proteinExistence type="predicted"/>
<dbReference type="InterPro" id="IPR013324">
    <property type="entry name" value="RNA_pol_sigma_r3/r4-like"/>
</dbReference>
<evidence type="ECO:0000313" key="2">
    <source>
        <dbReference type="Proteomes" id="UP000561459"/>
    </source>
</evidence>